<feature type="binding site" evidence="18">
    <location>
        <position position="150"/>
    </location>
    <ligand>
        <name>[2Fe-2S] cluster</name>
        <dbReference type="ChEBI" id="CHEBI:190135"/>
        <label>2</label>
    </ligand>
</feature>
<feature type="domain" description="FAD-binding PCMH-type" evidence="20">
    <location>
        <begin position="208"/>
        <end position="385"/>
    </location>
</feature>
<evidence type="ECO:0000256" key="1">
    <source>
        <dbReference type="ARBA" id="ARBA00001974"/>
    </source>
</evidence>
<dbReference type="SUPFAM" id="SSF54665">
    <property type="entry name" value="CO dehydrogenase molybdoprotein N-domain-like"/>
    <property type="match status" value="1"/>
</dbReference>
<feature type="binding site" evidence="18">
    <location>
        <position position="148"/>
    </location>
    <ligand>
        <name>[2Fe-2S] cluster</name>
        <dbReference type="ChEBI" id="CHEBI:190135"/>
        <label>2</label>
    </ligand>
</feature>
<dbReference type="Gene3D" id="3.30.365.10">
    <property type="entry name" value="Aldehyde oxidase/xanthine dehydrogenase, molybdopterin binding domain"/>
    <property type="match status" value="4"/>
</dbReference>
<feature type="binding site" evidence="17">
    <location>
        <position position="393"/>
    </location>
    <ligand>
        <name>FAD</name>
        <dbReference type="ChEBI" id="CHEBI:57692"/>
    </ligand>
</feature>
<dbReference type="InterPro" id="IPR002888">
    <property type="entry name" value="2Fe-2S-bd"/>
</dbReference>
<comment type="cofactor">
    <cofactor evidence="18">
        <name>[2Fe-2S] cluster</name>
        <dbReference type="ChEBI" id="CHEBI:190135"/>
    </cofactor>
    <text evidence="18">Binds 2 [2Fe-2S] clusters.</text>
</comment>
<keyword evidence="7 18" id="KW-0001">2Fe-2S</keyword>
<dbReference type="SMART" id="SM01092">
    <property type="entry name" value="CO_deh_flav_C"/>
    <property type="match status" value="1"/>
</dbReference>
<dbReference type="FunFam" id="3.30.365.10:FF:000001">
    <property type="entry name" value="Xanthine dehydrogenase oxidase"/>
    <property type="match status" value="1"/>
</dbReference>
<dbReference type="Gene3D" id="1.10.150.120">
    <property type="entry name" value="[2Fe-2S]-binding domain"/>
    <property type="match status" value="1"/>
</dbReference>
<dbReference type="GO" id="GO:0051537">
    <property type="term" value="F:2 iron, 2 sulfur cluster binding"/>
    <property type="evidence" value="ECO:0007669"/>
    <property type="project" value="UniProtKB-KW"/>
</dbReference>
<dbReference type="InterPro" id="IPR002346">
    <property type="entry name" value="Mopterin_DH_FAD-bd"/>
</dbReference>
<sequence length="1279" mass="141173">MQANVSLFVNGKKCVVSPDVGPDTSLLTFLRNHVGLKGTKYMCKEGGCGACVVNYKSRHPVTQEEKSFAVNACLLPILSCQGASITTVEGIGNKITGYNKVQTALAKFNGTQCGFCSPGMVMNMYSLLSSNEKVMMTDVENSFGGNICRCTGYRSILDAFKSLSVDATEKLKEKIKDIEDIGRFCQNGSQNCNNCISSSSCPKSHFQITVNNSLWLTPESLEDIKEILKKHSNFRLVAGNTAQGVYKSVISSPVHINLNHVPELKDYKITSKQLELGANMSLTEAILLFLSISKTKNFGYLQVFANHIELIANVPIRNTGTLAGNLMIKYHHPEFPSDLFLLFELVKATIIIDGQENHAVSLMEMYSKDMSKSIITKIILPAVSEDCSIKTFKIMPKSQNSFALVNAGFFFQFDENFCVKKKPSIVYGNINSNFVHATKTENYFVGKNIFKAFKSGVSILSEELEPNQTTVASADFKKQLALNLFYKFILQLKPDGINLFYQSGGANLERPLSQAMQSYETKPRNWPLTKPINKLEAVLQCSGEAVYVNDIPELSGLMYGALVLAARANATIKRIDPSPALAMNGVVAFFSANDIPGKNIFCPPTAVTITSGEEAPDQVGFTSTSNNKKISFKAVPVEEELFCSGNVLYAGQPVGIVVAKTEDVANRAANYINIDYIESQEELCLTVKDVLRSGKVSKIRHFSKHKPNRNINLERAKYQVEGEVEMGPQYHFTMEPQSCVCSPTEDGINIFASTQWMSCIQGAVSEMLNIPENSINMEVKRIGGGFGSKITRASLVATACALAAYKLHCPVKVILDIETNMKAIGKRNASYSKYEAGFDDTGYIEWLKVKHYSDEGCSSNDPAVMLFKSGMVNCYDSSGWEIETNTVSTPTPSSSWMRAPGTLEGMAVIEEVIEHISFVLKKDPLEVRMQNIGGKSSYIKSMIATIKESSNYHIRKKEIENFNESNRWKKRGISLIPMSFDVFYFFCQPSMVSIYGYDGTVSITHGGVEMGQGINTKAVQICASTLGIDESKIKVKCSSVLTSPNAHMSGASITSDNVVYSTMKACEILNDRLEPIKKQMKDAKWEEIIRQANTDNIHLNASYMNKTQDEEIKSYCAYGVAVTEVELDVLTGQYQILRTDILQDAGESINPEIDIGQVEGGFVMGLGYLLTENIIYDTKSGLTLTHNTSNYWVPGPKDIPTDFRVTLLKNAPNPHGVVRSKATGEPPVCLALSAFHALKNAVMSARKDCGENDWLHFKQPFSVEEVFQATKTSMEHFNL</sequence>
<dbReference type="SUPFAM" id="SSF55447">
    <property type="entry name" value="CO dehydrogenase flavoprotein C-terminal domain-like"/>
    <property type="match status" value="1"/>
</dbReference>
<comment type="similarity">
    <text evidence="3">Belongs to the xanthine dehydrogenase family.</text>
</comment>
<dbReference type="Gene3D" id="3.30.43.10">
    <property type="entry name" value="Uridine Diphospho-n-acetylenolpyruvylglucosamine Reductase, domain 2"/>
    <property type="match status" value="1"/>
</dbReference>
<feature type="binding site" evidence="18">
    <location>
        <position position="786"/>
    </location>
    <ligand>
        <name>Mo-molybdopterin</name>
        <dbReference type="ChEBI" id="CHEBI:71302"/>
    </ligand>
    <ligandPart>
        <name>Mo</name>
        <dbReference type="ChEBI" id="CHEBI:28685"/>
    </ligandPart>
</feature>
<comment type="cofactor">
    <cofactor evidence="1 17">
        <name>FAD</name>
        <dbReference type="ChEBI" id="CHEBI:57692"/>
    </cofactor>
</comment>
<evidence type="ECO:0000256" key="17">
    <source>
        <dbReference type="PIRSR" id="PIRSR000127-2"/>
    </source>
</evidence>
<protein>
    <submittedName>
        <fullName evidence="21">Uncharacterized protein</fullName>
    </submittedName>
</protein>
<accession>A0A9P0MMQ0</accession>
<dbReference type="Gene3D" id="3.30.465.10">
    <property type="match status" value="1"/>
</dbReference>
<evidence type="ECO:0000256" key="15">
    <source>
        <dbReference type="ARBA" id="ARBA00034078"/>
    </source>
</evidence>
<dbReference type="Pfam" id="PF00111">
    <property type="entry name" value="Fer2"/>
    <property type="match status" value="1"/>
</dbReference>
<dbReference type="Pfam" id="PF20256">
    <property type="entry name" value="MoCoBD_2"/>
    <property type="match status" value="1"/>
</dbReference>
<dbReference type="Pfam" id="PF01315">
    <property type="entry name" value="Ald_Xan_dh_C"/>
    <property type="match status" value="2"/>
</dbReference>
<feature type="binding site" evidence="18">
    <location>
        <position position="48"/>
    </location>
    <ligand>
        <name>[2Fe-2S] cluster</name>
        <dbReference type="ChEBI" id="CHEBI:190135"/>
        <label>1</label>
    </ligand>
</feature>
<dbReference type="FunFam" id="3.30.365.10:FF:000002">
    <property type="entry name" value="Xanthine dehydrogenase oxidase"/>
    <property type="match status" value="1"/>
</dbReference>
<feature type="domain" description="2Fe-2S ferredoxin-type" evidence="19">
    <location>
        <begin position="3"/>
        <end position="91"/>
    </location>
</feature>
<dbReference type="GO" id="GO:0071949">
    <property type="term" value="F:FAD binding"/>
    <property type="evidence" value="ECO:0007669"/>
    <property type="project" value="InterPro"/>
</dbReference>
<evidence type="ECO:0000256" key="4">
    <source>
        <dbReference type="ARBA" id="ARBA00011738"/>
    </source>
</evidence>
<evidence type="ECO:0000256" key="18">
    <source>
        <dbReference type="PIRSR" id="PIRSR000127-3"/>
    </source>
</evidence>
<keyword evidence="13" id="KW-0520">NAD</keyword>
<dbReference type="InterPro" id="IPR037165">
    <property type="entry name" value="AldOxase/xan_DH_Mopterin-bd_sf"/>
</dbReference>
<evidence type="ECO:0000256" key="13">
    <source>
        <dbReference type="ARBA" id="ARBA00023027"/>
    </source>
</evidence>
<dbReference type="GO" id="GO:0005506">
    <property type="term" value="F:iron ion binding"/>
    <property type="evidence" value="ECO:0007669"/>
    <property type="project" value="InterPro"/>
</dbReference>
<dbReference type="InterPro" id="IPR016166">
    <property type="entry name" value="FAD-bd_PCMH"/>
</dbReference>
<dbReference type="PIRSF" id="PIRSF000127">
    <property type="entry name" value="Xanthine_DH"/>
    <property type="match status" value="1"/>
</dbReference>
<dbReference type="SUPFAM" id="SSF54292">
    <property type="entry name" value="2Fe-2S ferredoxin-like"/>
    <property type="match status" value="1"/>
</dbReference>
<dbReference type="InterPro" id="IPR046867">
    <property type="entry name" value="AldOxase/xan_DH_MoCoBD2"/>
</dbReference>
<organism evidence="21 22">
    <name type="scientific">Nezara viridula</name>
    <name type="common">Southern green stink bug</name>
    <name type="synonym">Cimex viridulus</name>
    <dbReference type="NCBI Taxonomy" id="85310"/>
    <lineage>
        <taxon>Eukaryota</taxon>
        <taxon>Metazoa</taxon>
        <taxon>Ecdysozoa</taxon>
        <taxon>Arthropoda</taxon>
        <taxon>Hexapoda</taxon>
        <taxon>Insecta</taxon>
        <taxon>Pterygota</taxon>
        <taxon>Neoptera</taxon>
        <taxon>Paraneoptera</taxon>
        <taxon>Hemiptera</taxon>
        <taxon>Heteroptera</taxon>
        <taxon>Panheteroptera</taxon>
        <taxon>Pentatomomorpha</taxon>
        <taxon>Pentatomoidea</taxon>
        <taxon>Pentatomidae</taxon>
        <taxon>Pentatominae</taxon>
        <taxon>Nezara</taxon>
    </lineage>
</organism>
<dbReference type="PROSITE" id="PS00197">
    <property type="entry name" value="2FE2S_FER_1"/>
    <property type="match status" value="1"/>
</dbReference>
<dbReference type="PROSITE" id="PS51387">
    <property type="entry name" value="FAD_PCMH"/>
    <property type="match status" value="1"/>
</dbReference>
<dbReference type="OrthoDB" id="6598667at2759"/>
<feature type="active site" description="Proton acceptor" evidence="16">
    <location>
        <position position="1225"/>
    </location>
</feature>
<evidence type="ECO:0000259" key="20">
    <source>
        <dbReference type="PROSITE" id="PS51387"/>
    </source>
</evidence>
<dbReference type="InterPro" id="IPR006058">
    <property type="entry name" value="2Fe2S_fd_BS"/>
</dbReference>
<comment type="subcellular location">
    <subcellularLocation>
        <location evidence="2">Peroxisome</location>
    </subcellularLocation>
</comment>
<dbReference type="SUPFAM" id="SSF47741">
    <property type="entry name" value="CO dehydrogenase ISP C-domain like"/>
    <property type="match status" value="1"/>
</dbReference>
<evidence type="ECO:0000256" key="14">
    <source>
        <dbReference type="ARBA" id="ARBA00023140"/>
    </source>
</evidence>
<keyword evidence="6" id="KW-0285">Flavoprotein</keyword>
<dbReference type="Pfam" id="PF03450">
    <property type="entry name" value="CO_deh_flav_C"/>
    <property type="match status" value="1"/>
</dbReference>
<dbReference type="Pfam" id="PF00941">
    <property type="entry name" value="FAD_binding_5"/>
    <property type="match status" value="1"/>
</dbReference>
<gene>
    <name evidence="21" type="ORF">NEZAVI_LOCUS6637</name>
</gene>
<keyword evidence="8 18" id="KW-0479">Metal-binding</keyword>
<name>A0A9P0MMQ0_NEZVI</name>
<feature type="binding site" evidence="18">
    <location>
        <position position="73"/>
    </location>
    <ligand>
        <name>[2Fe-2S] cluster</name>
        <dbReference type="ChEBI" id="CHEBI:190135"/>
        <label>1</label>
    </ligand>
</feature>
<dbReference type="AlphaFoldDB" id="A0A9P0MMQ0"/>
<dbReference type="InterPro" id="IPR036856">
    <property type="entry name" value="Ald_Oxase/Xan_DH_a/b_sf"/>
</dbReference>
<dbReference type="InterPro" id="IPR001041">
    <property type="entry name" value="2Fe-2S_ferredoxin-type"/>
</dbReference>
<evidence type="ECO:0000259" key="19">
    <source>
        <dbReference type="PROSITE" id="PS51085"/>
    </source>
</evidence>
<evidence type="ECO:0000256" key="10">
    <source>
        <dbReference type="ARBA" id="ARBA00023002"/>
    </source>
</evidence>
<feature type="binding site" evidence="18">
    <location>
        <position position="1051"/>
    </location>
    <ligand>
        <name>Mo-molybdopterin</name>
        <dbReference type="ChEBI" id="CHEBI:71302"/>
    </ligand>
    <ligandPart>
        <name>Mo</name>
        <dbReference type="ChEBI" id="CHEBI:28685"/>
    </ligandPart>
</feature>
<dbReference type="CDD" id="cd00207">
    <property type="entry name" value="fer2"/>
    <property type="match status" value="1"/>
</dbReference>
<evidence type="ECO:0000256" key="3">
    <source>
        <dbReference type="ARBA" id="ARBA00006849"/>
    </source>
</evidence>
<dbReference type="GO" id="GO:0005777">
    <property type="term" value="C:peroxisome"/>
    <property type="evidence" value="ECO:0007669"/>
    <property type="project" value="UniProtKB-SubCell"/>
</dbReference>
<reference evidence="21" key="1">
    <citation type="submission" date="2022-01" db="EMBL/GenBank/DDBJ databases">
        <authorList>
            <person name="King R."/>
        </authorList>
    </citation>
    <scope>NUCLEOTIDE SEQUENCE</scope>
</reference>
<dbReference type="EMBL" id="OV725079">
    <property type="protein sequence ID" value="CAH1396596.1"/>
    <property type="molecule type" value="Genomic_DNA"/>
</dbReference>
<evidence type="ECO:0000313" key="22">
    <source>
        <dbReference type="Proteomes" id="UP001152798"/>
    </source>
</evidence>
<dbReference type="InterPro" id="IPR012675">
    <property type="entry name" value="Beta-grasp_dom_sf"/>
</dbReference>
<feature type="binding site" evidence="18">
    <location>
        <position position="116"/>
    </location>
    <ligand>
        <name>[2Fe-2S] cluster</name>
        <dbReference type="ChEBI" id="CHEBI:190135"/>
        <label>2</label>
    </ligand>
</feature>
<evidence type="ECO:0000313" key="21">
    <source>
        <dbReference type="EMBL" id="CAH1396596.1"/>
    </source>
</evidence>
<evidence type="ECO:0000256" key="8">
    <source>
        <dbReference type="ARBA" id="ARBA00022723"/>
    </source>
</evidence>
<comment type="cofactor">
    <cofactor evidence="18">
        <name>Mo-molybdopterin</name>
        <dbReference type="ChEBI" id="CHEBI:71302"/>
    </cofactor>
    <text evidence="18">Binds 1 Mo-molybdopterin (Mo-MPT) cofactor per subunit.</text>
</comment>
<dbReference type="InterPro" id="IPR000674">
    <property type="entry name" value="Ald_Oxase/Xan_DH_a/b"/>
</dbReference>
<dbReference type="InterPro" id="IPR016169">
    <property type="entry name" value="FAD-bd_PCMH_sub2"/>
</dbReference>
<keyword evidence="12 18" id="KW-0411">Iron-sulfur</keyword>
<dbReference type="Pfam" id="PF02738">
    <property type="entry name" value="MoCoBD_1"/>
    <property type="match status" value="1"/>
</dbReference>
<dbReference type="InterPro" id="IPR036010">
    <property type="entry name" value="2Fe-2S_ferredoxin-like_sf"/>
</dbReference>
<comment type="subunit">
    <text evidence="4">Homodimer.</text>
</comment>
<keyword evidence="10" id="KW-0560">Oxidoreductase</keyword>
<dbReference type="FunFam" id="3.10.20.30:FF:000012">
    <property type="entry name" value="Xanthine dehydrogenase/oxidase"/>
    <property type="match status" value="1"/>
</dbReference>
<dbReference type="InterPro" id="IPR005107">
    <property type="entry name" value="CO_DH_flav_C"/>
</dbReference>
<dbReference type="PANTHER" id="PTHR11908:SF132">
    <property type="entry name" value="ALDEHYDE OXIDASE 1-RELATED"/>
    <property type="match status" value="1"/>
</dbReference>
<evidence type="ECO:0000256" key="11">
    <source>
        <dbReference type="ARBA" id="ARBA00023004"/>
    </source>
</evidence>
<evidence type="ECO:0000256" key="5">
    <source>
        <dbReference type="ARBA" id="ARBA00022505"/>
    </source>
</evidence>
<dbReference type="InterPro" id="IPR036683">
    <property type="entry name" value="CO_DH_flav_C_dom_sf"/>
</dbReference>
<dbReference type="PANTHER" id="PTHR11908">
    <property type="entry name" value="XANTHINE DEHYDROGENASE"/>
    <property type="match status" value="1"/>
</dbReference>
<dbReference type="Gene3D" id="3.10.20.30">
    <property type="match status" value="1"/>
</dbReference>
<dbReference type="InterPro" id="IPR036884">
    <property type="entry name" value="2Fe-2S-bd_dom_sf"/>
</dbReference>
<feature type="binding site" evidence="18">
    <location>
        <position position="43"/>
    </location>
    <ligand>
        <name>[2Fe-2S] cluster</name>
        <dbReference type="ChEBI" id="CHEBI:190135"/>
        <label>1</label>
    </ligand>
</feature>
<feature type="binding site" evidence="18">
    <location>
        <position position="51"/>
    </location>
    <ligand>
        <name>[2Fe-2S] cluster</name>
        <dbReference type="ChEBI" id="CHEBI:190135"/>
        <label>1</label>
    </ligand>
</feature>
<feature type="binding site" evidence="18">
    <location>
        <position position="755"/>
    </location>
    <ligand>
        <name>Mo-molybdopterin</name>
        <dbReference type="ChEBI" id="CHEBI:71302"/>
    </ligand>
    <ligandPart>
        <name>Mo</name>
        <dbReference type="ChEBI" id="CHEBI:28685"/>
    </ligandPart>
</feature>
<evidence type="ECO:0000256" key="16">
    <source>
        <dbReference type="PIRSR" id="PIRSR000127-1"/>
    </source>
</evidence>
<dbReference type="Proteomes" id="UP001152798">
    <property type="component" value="Chromosome 3"/>
</dbReference>
<dbReference type="SUPFAM" id="SSF56176">
    <property type="entry name" value="FAD-binding/transporter-associated domain-like"/>
    <property type="match status" value="1"/>
</dbReference>
<dbReference type="Gene3D" id="3.90.1170.50">
    <property type="entry name" value="Aldehyde oxidase/xanthine dehydrogenase, a/b hammerhead"/>
    <property type="match status" value="1"/>
</dbReference>
<keyword evidence="5 18" id="KW-0500">Molybdenum</keyword>
<dbReference type="PROSITE" id="PS51085">
    <property type="entry name" value="2FE2S_FER_2"/>
    <property type="match status" value="1"/>
</dbReference>
<dbReference type="InterPro" id="IPR016208">
    <property type="entry name" value="Ald_Oxase/xanthine_DH-like"/>
</dbReference>
<evidence type="ECO:0000256" key="7">
    <source>
        <dbReference type="ARBA" id="ARBA00022714"/>
    </source>
</evidence>
<dbReference type="SUPFAM" id="SSF56003">
    <property type="entry name" value="Molybdenum cofactor-binding domain"/>
    <property type="match status" value="1"/>
</dbReference>
<keyword evidence="14" id="KW-0576">Peroxisome</keyword>
<dbReference type="SMART" id="SM01008">
    <property type="entry name" value="Ald_Xan_dh_C"/>
    <property type="match status" value="1"/>
</dbReference>
<proteinExistence type="inferred from homology"/>
<dbReference type="InterPro" id="IPR036318">
    <property type="entry name" value="FAD-bd_PCMH-like_sf"/>
</dbReference>
<dbReference type="InterPro" id="IPR016167">
    <property type="entry name" value="FAD-bd_PCMH_sub1"/>
</dbReference>
<evidence type="ECO:0000256" key="12">
    <source>
        <dbReference type="ARBA" id="ARBA00023014"/>
    </source>
</evidence>
<evidence type="ECO:0000256" key="2">
    <source>
        <dbReference type="ARBA" id="ARBA00004275"/>
    </source>
</evidence>
<comment type="cofactor">
    <cofactor evidence="15">
        <name>[2Fe-2S] cluster</name>
        <dbReference type="ChEBI" id="CHEBI:190135"/>
    </cofactor>
</comment>
<keyword evidence="22" id="KW-1185">Reference proteome</keyword>
<dbReference type="GO" id="GO:0016491">
    <property type="term" value="F:oxidoreductase activity"/>
    <property type="evidence" value="ECO:0007669"/>
    <property type="project" value="UniProtKB-KW"/>
</dbReference>
<dbReference type="InterPro" id="IPR008274">
    <property type="entry name" value="AldOxase/xan_DH_MoCoBD1"/>
</dbReference>
<evidence type="ECO:0000256" key="9">
    <source>
        <dbReference type="ARBA" id="ARBA00022827"/>
    </source>
</evidence>
<dbReference type="Gene3D" id="3.30.390.50">
    <property type="entry name" value="CO dehydrogenase flavoprotein, C-terminal domain"/>
    <property type="match status" value="1"/>
</dbReference>
<feature type="binding site" evidence="18">
    <location>
        <position position="113"/>
    </location>
    <ligand>
        <name>[2Fe-2S] cluster</name>
        <dbReference type="ChEBI" id="CHEBI:190135"/>
        <label>2</label>
    </ligand>
</feature>
<dbReference type="Pfam" id="PF01799">
    <property type="entry name" value="Fer2_2"/>
    <property type="match status" value="1"/>
</dbReference>
<evidence type="ECO:0000256" key="6">
    <source>
        <dbReference type="ARBA" id="ARBA00022630"/>
    </source>
</evidence>
<keyword evidence="9 17" id="KW-0274">FAD</keyword>
<keyword evidence="11 18" id="KW-0408">Iron</keyword>
<feature type="binding site" evidence="18">
    <location>
        <position position="898"/>
    </location>
    <ligand>
        <name>Mo-molybdopterin</name>
        <dbReference type="ChEBI" id="CHEBI:71302"/>
    </ligand>
    <ligandPart>
        <name>Mo</name>
        <dbReference type="ChEBI" id="CHEBI:28685"/>
    </ligandPart>
</feature>